<keyword evidence="3" id="KW-0812">Transmembrane</keyword>
<evidence type="ECO:0000313" key="11">
    <source>
        <dbReference type="Proteomes" id="UP000265566"/>
    </source>
</evidence>
<dbReference type="InterPro" id="IPR052422">
    <property type="entry name" value="Auxin_Ser/Thr_Kinase"/>
</dbReference>
<dbReference type="SUPFAM" id="SSF52058">
    <property type="entry name" value="L domain-like"/>
    <property type="match status" value="1"/>
</dbReference>
<keyword evidence="2" id="KW-0433">Leucine-rich repeat</keyword>
<evidence type="ECO:0000256" key="5">
    <source>
        <dbReference type="ARBA" id="ARBA00022737"/>
    </source>
</evidence>
<comment type="caution">
    <text evidence="10">The sequence shown here is derived from an EMBL/GenBank/DDBJ whole genome shotgun (WGS) entry which is preliminary data.</text>
</comment>
<dbReference type="PANTHER" id="PTHR47986:SF10">
    <property type="entry name" value="RECEPTOR-LIKE KINASE TMK4"/>
    <property type="match status" value="1"/>
</dbReference>
<dbReference type="InterPro" id="IPR032675">
    <property type="entry name" value="LRR_dom_sf"/>
</dbReference>
<keyword evidence="5" id="KW-0677">Repeat</keyword>
<dbReference type="Gene3D" id="3.80.10.10">
    <property type="entry name" value="Ribonuclease Inhibitor"/>
    <property type="match status" value="1"/>
</dbReference>
<evidence type="ECO:0000256" key="8">
    <source>
        <dbReference type="ARBA" id="ARBA00023170"/>
    </source>
</evidence>
<comment type="subcellular location">
    <subcellularLocation>
        <location evidence="1">Membrane</location>
        <topology evidence="1">Single-pass membrane protein</topology>
    </subcellularLocation>
</comment>
<reference evidence="11" key="1">
    <citation type="journal article" date="2018" name="Nat. Plants">
        <title>Whole-genome landscape of Medicago truncatula symbiotic genes.</title>
        <authorList>
            <person name="Pecrix Y."/>
            <person name="Staton S.E."/>
            <person name="Sallet E."/>
            <person name="Lelandais-Briere C."/>
            <person name="Moreau S."/>
            <person name="Carrere S."/>
            <person name="Blein T."/>
            <person name="Jardinaud M.F."/>
            <person name="Latrasse D."/>
            <person name="Zouine M."/>
            <person name="Zahm M."/>
            <person name="Kreplak J."/>
            <person name="Mayjonade B."/>
            <person name="Satge C."/>
            <person name="Perez M."/>
            <person name="Cauet S."/>
            <person name="Marande W."/>
            <person name="Chantry-Darmon C."/>
            <person name="Lopez-Roques C."/>
            <person name="Bouchez O."/>
            <person name="Berard A."/>
            <person name="Debelle F."/>
            <person name="Munos S."/>
            <person name="Bendahmane A."/>
            <person name="Berges H."/>
            <person name="Niebel A."/>
            <person name="Buitink J."/>
            <person name="Frugier F."/>
            <person name="Benhamed M."/>
            <person name="Crespi M."/>
            <person name="Gouzy J."/>
            <person name="Gamas P."/>
        </authorList>
    </citation>
    <scope>NUCLEOTIDE SEQUENCE [LARGE SCALE GENOMIC DNA]</scope>
    <source>
        <strain evidence="11">cv. Jemalong A17</strain>
    </source>
</reference>
<evidence type="ECO:0000313" key="10">
    <source>
        <dbReference type="EMBL" id="RHN47253.1"/>
    </source>
</evidence>
<dbReference type="GO" id="GO:0016020">
    <property type="term" value="C:membrane"/>
    <property type="evidence" value="ECO:0007669"/>
    <property type="project" value="UniProtKB-SubCell"/>
</dbReference>
<keyword evidence="9" id="KW-0325">Glycoprotein</keyword>
<dbReference type="Gramene" id="rna41828">
    <property type="protein sequence ID" value="RHN47253.1"/>
    <property type="gene ID" value="gene41828"/>
</dbReference>
<evidence type="ECO:0000256" key="6">
    <source>
        <dbReference type="ARBA" id="ARBA00022989"/>
    </source>
</evidence>
<name>A0A396H3G0_MEDTR</name>
<evidence type="ECO:0000256" key="3">
    <source>
        <dbReference type="ARBA" id="ARBA00022692"/>
    </source>
</evidence>
<dbReference type="Pfam" id="PF13855">
    <property type="entry name" value="LRR_8"/>
    <property type="match status" value="1"/>
</dbReference>
<keyword evidence="7" id="KW-0472">Membrane</keyword>
<dbReference type="Pfam" id="PF00560">
    <property type="entry name" value="LRR_1"/>
    <property type="match status" value="1"/>
</dbReference>
<evidence type="ECO:0000256" key="4">
    <source>
        <dbReference type="ARBA" id="ARBA00022729"/>
    </source>
</evidence>
<evidence type="ECO:0000256" key="1">
    <source>
        <dbReference type="ARBA" id="ARBA00004167"/>
    </source>
</evidence>
<dbReference type="PANTHER" id="PTHR47986">
    <property type="entry name" value="OSJNBA0070M12.3 PROTEIN"/>
    <property type="match status" value="1"/>
</dbReference>
<dbReference type="PROSITE" id="PS51450">
    <property type="entry name" value="LRR"/>
    <property type="match status" value="1"/>
</dbReference>
<keyword evidence="8" id="KW-0675">Receptor</keyword>
<accession>A0A396H3G0</accession>
<evidence type="ECO:0000256" key="9">
    <source>
        <dbReference type="ARBA" id="ARBA00023180"/>
    </source>
</evidence>
<dbReference type="InterPro" id="IPR001611">
    <property type="entry name" value="Leu-rich_rpt"/>
</dbReference>
<dbReference type="AlphaFoldDB" id="A0A396H3G0"/>
<protein>
    <submittedName>
        <fullName evidence="10">Putative leucine-rich repeat domain, L domain-containing protein</fullName>
    </submittedName>
</protein>
<dbReference type="EMBL" id="PSQE01000007">
    <property type="protein sequence ID" value="RHN47253.1"/>
    <property type="molecule type" value="Genomic_DNA"/>
</dbReference>
<keyword evidence="6" id="KW-1133">Transmembrane helix</keyword>
<keyword evidence="4" id="KW-0732">Signal</keyword>
<organism evidence="10 11">
    <name type="scientific">Medicago truncatula</name>
    <name type="common">Barrel medic</name>
    <name type="synonym">Medicago tribuloides</name>
    <dbReference type="NCBI Taxonomy" id="3880"/>
    <lineage>
        <taxon>Eukaryota</taxon>
        <taxon>Viridiplantae</taxon>
        <taxon>Streptophyta</taxon>
        <taxon>Embryophyta</taxon>
        <taxon>Tracheophyta</taxon>
        <taxon>Spermatophyta</taxon>
        <taxon>Magnoliopsida</taxon>
        <taxon>eudicotyledons</taxon>
        <taxon>Gunneridae</taxon>
        <taxon>Pentapetalae</taxon>
        <taxon>rosids</taxon>
        <taxon>fabids</taxon>
        <taxon>Fabales</taxon>
        <taxon>Fabaceae</taxon>
        <taxon>Papilionoideae</taxon>
        <taxon>50 kb inversion clade</taxon>
        <taxon>NPAAA clade</taxon>
        <taxon>Hologalegina</taxon>
        <taxon>IRL clade</taxon>
        <taxon>Trifolieae</taxon>
        <taxon>Medicago</taxon>
    </lineage>
</organism>
<proteinExistence type="predicted"/>
<gene>
    <name evidence="10" type="ORF">MtrunA17_Chr7g0250951</name>
</gene>
<dbReference type="Proteomes" id="UP000265566">
    <property type="component" value="Chromosome 7"/>
</dbReference>
<evidence type="ECO:0000256" key="2">
    <source>
        <dbReference type="ARBA" id="ARBA00022614"/>
    </source>
</evidence>
<sequence length="125" mass="14361">MFALFSLETIYLGHNNFTSIPGHCFQLLLGMQTLNLSNNLNLKPWLFPEAEDLGYSELMHTLDLEATNILGPLPSDVFDWFPRLHTVSLSHNNIRGTLPLSLGKSVVRYLRLNKPRQIEWVYGYN</sequence>
<evidence type="ECO:0000256" key="7">
    <source>
        <dbReference type="ARBA" id="ARBA00023136"/>
    </source>
</evidence>